<dbReference type="AlphaFoldDB" id="A0A7J6B7Q3"/>
<evidence type="ECO:0000313" key="3">
    <source>
        <dbReference type="Proteomes" id="UP000593565"/>
    </source>
</evidence>
<protein>
    <submittedName>
        <fullName evidence="2">Uncharacterized protein</fullName>
    </submittedName>
</protein>
<evidence type="ECO:0000313" key="2">
    <source>
        <dbReference type="EMBL" id="KAF4090467.1"/>
    </source>
</evidence>
<evidence type="ECO:0000256" key="1">
    <source>
        <dbReference type="SAM" id="MobiDB-lite"/>
    </source>
</evidence>
<accession>A0A7J6B7Q3</accession>
<proteinExistence type="predicted"/>
<dbReference type="EMBL" id="JAAGNN010000004">
    <property type="protein sequence ID" value="KAF4090467.1"/>
    <property type="molecule type" value="Genomic_DNA"/>
</dbReference>
<feature type="non-terminal residue" evidence="2">
    <location>
        <position position="1"/>
    </location>
</feature>
<comment type="caution">
    <text evidence="2">The sequence shown here is derived from an EMBL/GenBank/DDBJ whole genome shotgun (WGS) entry which is preliminary data.</text>
</comment>
<keyword evidence="3" id="KW-1185">Reference proteome</keyword>
<name>A0A7J6B7Q3_AMEME</name>
<organism evidence="2 3">
    <name type="scientific">Ameiurus melas</name>
    <name type="common">Black bullhead</name>
    <name type="synonym">Silurus melas</name>
    <dbReference type="NCBI Taxonomy" id="219545"/>
    <lineage>
        <taxon>Eukaryota</taxon>
        <taxon>Metazoa</taxon>
        <taxon>Chordata</taxon>
        <taxon>Craniata</taxon>
        <taxon>Vertebrata</taxon>
        <taxon>Euteleostomi</taxon>
        <taxon>Actinopterygii</taxon>
        <taxon>Neopterygii</taxon>
        <taxon>Teleostei</taxon>
        <taxon>Ostariophysi</taxon>
        <taxon>Siluriformes</taxon>
        <taxon>Ictaluridae</taxon>
        <taxon>Ameiurus</taxon>
    </lineage>
</organism>
<sequence length="148" mass="16283">NNCRDGLTLGARGKEIAPSPTAVPARSRQPRAGPRINRKGRHAGEDPPMPYRPGIGGSDERIPPLSNRMAEIKGHPSAPGKLSTDSPKRILVQRDGWMDGWMDIFVRLGRRRPRRHAALRDGSRTPRLLPGFPRHAPATVTACSLQHN</sequence>
<reference evidence="2 3" key="1">
    <citation type="submission" date="2020-02" db="EMBL/GenBank/DDBJ databases">
        <title>A chromosome-scale genome assembly of the black bullhead catfish (Ameiurus melas).</title>
        <authorList>
            <person name="Wen M."/>
            <person name="Zham M."/>
            <person name="Cabau C."/>
            <person name="Klopp C."/>
            <person name="Donnadieu C."/>
            <person name="Roques C."/>
            <person name="Bouchez O."/>
            <person name="Lampietro C."/>
            <person name="Jouanno E."/>
            <person name="Herpin A."/>
            <person name="Louis A."/>
            <person name="Berthelot C."/>
            <person name="Parey E."/>
            <person name="Roest-Crollius H."/>
            <person name="Braasch I."/>
            <person name="Postlethwait J."/>
            <person name="Robinson-Rechavi M."/>
            <person name="Echchiki A."/>
            <person name="Begum T."/>
            <person name="Montfort J."/>
            <person name="Schartl M."/>
            <person name="Bobe J."/>
            <person name="Guiguen Y."/>
        </authorList>
    </citation>
    <scope>NUCLEOTIDE SEQUENCE [LARGE SCALE GENOMIC DNA]</scope>
    <source>
        <strain evidence="2">M_S1</strain>
        <tissue evidence="2">Blood</tissue>
    </source>
</reference>
<gene>
    <name evidence="2" type="ORF">AMELA_G00052450</name>
</gene>
<feature type="region of interest" description="Disordered" evidence="1">
    <location>
        <begin position="1"/>
        <end position="64"/>
    </location>
</feature>
<dbReference type="Proteomes" id="UP000593565">
    <property type="component" value="Unassembled WGS sequence"/>
</dbReference>